<accession>A0ABV5T071</accession>
<reference evidence="3 4" key="1">
    <citation type="submission" date="2024-09" db="EMBL/GenBank/DDBJ databases">
        <authorList>
            <person name="Sun Q."/>
            <person name="Mori K."/>
        </authorList>
    </citation>
    <scope>NUCLEOTIDE SEQUENCE [LARGE SCALE GENOMIC DNA]</scope>
    <source>
        <strain evidence="3 4">JCM 1342</strain>
    </source>
</reference>
<keyword evidence="4" id="KW-1185">Reference proteome</keyword>
<organism evidence="3 4">
    <name type="scientific">Microbacterium terregens</name>
    <dbReference type="NCBI Taxonomy" id="69363"/>
    <lineage>
        <taxon>Bacteria</taxon>
        <taxon>Bacillati</taxon>
        <taxon>Actinomycetota</taxon>
        <taxon>Actinomycetes</taxon>
        <taxon>Micrococcales</taxon>
        <taxon>Microbacteriaceae</taxon>
        <taxon>Microbacterium</taxon>
    </lineage>
</organism>
<feature type="domain" description="YCII-related" evidence="2">
    <location>
        <begin position="1"/>
        <end position="112"/>
    </location>
</feature>
<name>A0ABV5T071_9MICO</name>
<comment type="similarity">
    <text evidence="1">Belongs to the YciI family.</text>
</comment>
<evidence type="ECO:0000313" key="4">
    <source>
        <dbReference type="Proteomes" id="UP001589611"/>
    </source>
</evidence>
<dbReference type="PANTHER" id="PTHR35174:SF3">
    <property type="entry name" value="BLL7171 PROTEIN"/>
    <property type="match status" value="1"/>
</dbReference>
<sequence>MKYVIMFTSNPELDAAVPPERRQEVYGRIYEWFGEHGEKFVDTGAELEAVATATTVKHASDGPVVVDGPFSEAKEVIGGFSVIEVPDLDAAIAMAKTWPSLEFPGVAVEIRPMVVDYSQFEQ</sequence>
<dbReference type="Proteomes" id="UP001589611">
    <property type="component" value="Unassembled WGS sequence"/>
</dbReference>
<dbReference type="Pfam" id="PF03795">
    <property type="entry name" value="YCII"/>
    <property type="match status" value="1"/>
</dbReference>
<dbReference type="InterPro" id="IPR011008">
    <property type="entry name" value="Dimeric_a/b-barrel"/>
</dbReference>
<dbReference type="EMBL" id="JBHMBE010000003">
    <property type="protein sequence ID" value="MFB9645955.1"/>
    <property type="molecule type" value="Genomic_DNA"/>
</dbReference>
<dbReference type="RefSeq" id="WP_344712560.1">
    <property type="nucleotide sequence ID" value="NZ_BAAAWH010000001.1"/>
</dbReference>
<evidence type="ECO:0000313" key="3">
    <source>
        <dbReference type="EMBL" id="MFB9645955.1"/>
    </source>
</evidence>
<dbReference type="Gene3D" id="3.30.70.1060">
    <property type="entry name" value="Dimeric alpha+beta barrel"/>
    <property type="match status" value="1"/>
</dbReference>
<protein>
    <submittedName>
        <fullName evidence="3">YciI family protein</fullName>
    </submittedName>
</protein>
<comment type="caution">
    <text evidence="3">The sequence shown here is derived from an EMBL/GenBank/DDBJ whole genome shotgun (WGS) entry which is preliminary data.</text>
</comment>
<evidence type="ECO:0000259" key="2">
    <source>
        <dbReference type="Pfam" id="PF03795"/>
    </source>
</evidence>
<dbReference type="SUPFAM" id="SSF54909">
    <property type="entry name" value="Dimeric alpha+beta barrel"/>
    <property type="match status" value="1"/>
</dbReference>
<dbReference type="InterPro" id="IPR005545">
    <property type="entry name" value="YCII"/>
</dbReference>
<dbReference type="PANTHER" id="PTHR35174">
    <property type="entry name" value="BLL7171 PROTEIN-RELATED"/>
    <property type="match status" value="1"/>
</dbReference>
<proteinExistence type="inferred from homology"/>
<gene>
    <name evidence="3" type="ORF">ACFFPJ_09100</name>
</gene>
<evidence type="ECO:0000256" key="1">
    <source>
        <dbReference type="ARBA" id="ARBA00007689"/>
    </source>
</evidence>